<dbReference type="GO" id="GO:0033617">
    <property type="term" value="P:mitochondrial respiratory chain complex IV assembly"/>
    <property type="evidence" value="ECO:0007669"/>
    <property type="project" value="UniProtKB-UniRule"/>
</dbReference>
<evidence type="ECO:0000256" key="1">
    <source>
        <dbReference type="ARBA" id="ARBA00003429"/>
    </source>
</evidence>
<dbReference type="PANTHER" id="PTHR15642">
    <property type="entry name" value="CYTOCHROME C OXIDASE ASSEMBLY FACTOR 3, MITOCHONDRIAL"/>
    <property type="match status" value="1"/>
</dbReference>
<keyword evidence="7" id="KW-0472">Membrane</keyword>
<gene>
    <name evidence="10" type="primary">coa3a</name>
    <name evidence="10" type="ORF">N1851_034240</name>
</gene>
<dbReference type="EMBL" id="JAOPHQ010006572">
    <property type="protein sequence ID" value="KAK0131065.1"/>
    <property type="molecule type" value="Genomic_DNA"/>
</dbReference>
<evidence type="ECO:0000256" key="3">
    <source>
        <dbReference type="ARBA" id="ARBA00007035"/>
    </source>
</evidence>
<dbReference type="InterPro" id="IPR041752">
    <property type="entry name" value="Coa3"/>
</dbReference>
<organism evidence="10 11">
    <name type="scientific">Merluccius polli</name>
    <name type="common">Benguela hake</name>
    <name type="synonym">Merluccius cadenati</name>
    <dbReference type="NCBI Taxonomy" id="89951"/>
    <lineage>
        <taxon>Eukaryota</taxon>
        <taxon>Metazoa</taxon>
        <taxon>Chordata</taxon>
        <taxon>Craniata</taxon>
        <taxon>Vertebrata</taxon>
        <taxon>Euteleostomi</taxon>
        <taxon>Actinopterygii</taxon>
        <taxon>Neopterygii</taxon>
        <taxon>Teleostei</taxon>
        <taxon>Neoteleostei</taxon>
        <taxon>Acanthomorphata</taxon>
        <taxon>Zeiogadaria</taxon>
        <taxon>Gadariae</taxon>
        <taxon>Gadiformes</taxon>
        <taxon>Gadoidei</taxon>
        <taxon>Merlucciidae</taxon>
        <taxon>Merluccius</taxon>
    </lineage>
</organism>
<comment type="function">
    <text evidence="8">Required for assembly of cytochrome c oxidase (complex IV).</text>
</comment>
<protein>
    <recommendedName>
        <fullName evidence="8">Cytochrome c oxidase assembly factor 3</fullName>
    </recommendedName>
</protein>
<sequence>MADLVLLEDVVRAGLVLLEDVVRVGLVLLEDVMTLERKSKTSGNMAEKGAGNTEAQLSAAQKQLLRRRNELDYWKKNAERIRGRNRLTGLAIGAFVVVSYTILSVKQEKILDEIDDEAKIKIWRGPRTGANS</sequence>
<comment type="similarity">
    <text evidence="3 8">Belongs to the COA3 family.</text>
</comment>
<dbReference type="InterPro" id="IPR018628">
    <property type="entry name" value="Coa3_CC"/>
</dbReference>
<accession>A0AA47LZW0</accession>
<comment type="subcellular location">
    <subcellularLocation>
        <location evidence="2">Mitochondrion membrane</location>
        <topology evidence="2">Single-pass membrane protein</topology>
    </subcellularLocation>
</comment>
<keyword evidence="4" id="KW-0812">Transmembrane</keyword>
<keyword evidence="6 8" id="KW-0496">Mitochondrion</keyword>
<evidence type="ECO:0000256" key="8">
    <source>
        <dbReference type="RuleBase" id="RU367056"/>
    </source>
</evidence>
<evidence type="ECO:0000256" key="7">
    <source>
        <dbReference type="ARBA" id="ARBA00023136"/>
    </source>
</evidence>
<evidence type="ECO:0000256" key="6">
    <source>
        <dbReference type="ARBA" id="ARBA00023128"/>
    </source>
</evidence>
<evidence type="ECO:0000313" key="11">
    <source>
        <dbReference type="Proteomes" id="UP001174136"/>
    </source>
</evidence>
<comment type="function">
    <text evidence="1">Core component of the MITRAC (mitochondrial translation regulation assembly intermediate of cytochrome c oxidase complex) complex, that regulates cytochrome c oxidase assembly. MITRAC complexes regulate both translation of mitochondrial encoded components and assembly of nuclear-encoded components imported in mitochondrion. Required for efficient translation of MT-CO1 and mitochondrial respiratory chain complex IV assembly.</text>
</comment>
<evidence type="ECO:0000256" key="5">
    <source>
        <dbReference type="ARBA" id="ARBA00022989"/>
    </source>
</evidence>
<dbReference type="GO" id="GO:0005743">
    <property type="term" value="C:mitochondrial inner membrane"/>
    <property type="evidence" value="ECO:0007669"/>
    <property type="project" value="UniProtKB-UniRule"/>
</dbReference>
<reference evidence="10" key="1">
    <citation type="journal article" date="2023" name="Front. Mar. Sci.">
        <title>A new Merluccius polli reference genome to investigate the effects of global change in West African waters.</title>
        <authorList>
            <person name="Mateo J.L."/>
            <person name="Blanco-Fernandez C."/>
            <person name="Garcia-Vazquez E."/>
            <person name="Machado-Schiaffino G."/>
        </authorList>
    </citation>
    <scope>NUCLEOTIDE SEQUENCE</scope>
    <source>
        <strain evidence="10">C29</strain>
        <tissue evidence="10">Fin</tissue>
    </source>
</reference>
<comment type="caution">
    <text evidence="10">The sequence shown here is derived from an EMBL/GenBank/DDBJ whole genome shotgun (WGS) entry which is preliminary data.</text>
</comment>
<keyword evidence="5" id="KW-1133">Transmembrane helix</keyword>
<proteinExistence type="inferred from homology"/>
<evidence type="ECO:0000256" key="2">
    <source>
        <dbReference type="ARBA" id="ARBA00004304"/>
    </source>
</evidence>
<evidence type="ECO:0000256" key="4">
    <source>
        <dbReference type="ARBA" id="ARBA00022692"/>
    </source>
</evidence>
<comment type="subunit">
    <text evidence="8">Component of 250-400 kDa complexes called cytochrome oxidase assembly intermediates or COA complexes.</text>
</comment>
<keyword evidence="8" id="KW-0999">Mitochondrion inner membrane</keyword>
<name>A0AA47LZW0_MERPO</name>
<evidence type="ECO:0000259" key="9">
    <source>
        <dbReference type="Pfam" id="PF09813"/>
    </source>
</evidence>
<keyword evidence="11" id="KW-1185">Reference proteome</keyword>
<evidence type="ECO:0000313" key="10">
    <source>
        <dbReference type="EMBL" id="KAK0131065.1"/>
    </source>
</evidence>
<dbReference type="PANTHER" id="PTHR15642:SF3">
    <property type="entry name" value="CYTOCHROME C OXIDASE ASSEMBLY FACTOR 3 HOMOLOG, MITOCHONDRIAL"/>
    <property type="match status" value="1"/>
</dbReference>
<dbReference type="Pfam" id="PF09813">
    <property type="entry name" value="Coa3_cc"/>
    <property type="match status" value="1"/>
</dbReference>
<dbReference type="Proteomes" id="UP001174136">
    <property type="component" value="Unassembled WGS sequence"/>
</dbReference>
<feature type="domain" description="Cytochrome c oxidase assembly factor 3 mitochondrial coiled-coil" evidence="9">
    <location>
        <begin position="73"/>
        <end position="117"/>
    </location>
</feature>
<dbReference type="AlphaFoldDB" id="A0AA47LZW0"/>